<feature type="region of interest" description="Disordered" evidence="1">
    <location>
        <begin position="27"/>
        <end position="48"/>
    </location>
</feature>
<dbReference type="EMBL" id="ANOG01000874">
    <property type="protein sequence ID" value="EMI17025.1"/>
    <property type="molecule type" value="Genomic_DNA"/>
</dbReference>
<comment type="caution">
    <text evidence="2">The sequence shown here is derived from an EMBL/GenBank/DDBJ whole genome shotgun (WGS) entry which is preliminary data.</text>
</comment>
<protein>
    <submittedName>
        <fullName evidence="2">Uncharacterized protein</fullName>
    </submittedName>
</protein>
<evidence type="ECO:0000313" key="3">
    <source>
        <dbReference type="Proteomes" id="UP000011991"/>
    </source>
</evidence>
<dbReference type="AlphaFoldDB" id="M5RCB7"/>
<evidence type="ECO:0000256" key="1">
    <source>
        <dbReference type="SAM" id="MobiDB-lite"/>
    </source>
</evidence>
<name>M5RCB7_9BACT</name>
<dbReference type="Proteomes" id="UP000011991">
    <property type="component" value="Unassembled WGS sequence"/>
</dbReference>
<feature type="compositionally biased region" description="Basic and acidic residues" evidence="1">
    <location>
        <begin position="32"/>
        <end position="48"/>
    </location>
</feature>
<accession>M5RCB7</accession>
<organism evidence="2 3">
    <name type="scientific">Rhodopirellula maiorica SM1</name>
    <dbReference type="NCBI Taxonomy" id="1265738"/>
    <lineage>
        <taxon>Bacteria</taxon>
        <taxon>Pseudomonadati</taxon>
        <taxon>Planctomycetota</taxon>
        <taxon>Planctomycetia</taxon>
        <taxon>Pirellulales</taxon>
        <taxon>Pirellulaceae</taxon>
        <taxon>Novipirellula</taxon>
    </lineage>
</organism>
<evidence type="ECO:0000313" key="2">
    <source>
        <dbReference type="EMBL" id="EMI17025.1"/>
    </source>
</evidence>
<dbReference type="PATRIC" id="fig|1265738.3.peg.6043"/>
<keyword evidence="3" id="KW-1185">Reference proteome</keyword>
<reference evidence="2 3" key="1">
    <citation type="journal article" date="2013" name="Mar. Genomics">
        <title>Expression of sulfatases in Rhodopirellula baltica and the diversity of sulfatases in the genus Rhodopirellula.</title>
        <authorList>
            <person name="Wegner C.E."/>
            <person name="Richter-Heitmann T."/>
            <person name="Klindworth A."/>
            <person name="Klockow C."/>
            <person name="Richter M."/>
            <person name="Achstetter T."/>
            <person name="Glockner F.O."/>
            <person name="Harder J."/>
        </authorList>
    </citation>
    <scope>NUCLEOTIDE SEQUENCE [LARGE SCALE GENOMIC DNA]</scope>
    <source>
        <strain evidence="2 3">SM1</strain>
    </source>
</reference>
<sequence>MKNRDGSRLRENDSECRLSHRDAAHLLARGKATLDPKVERRLPESKPS</sequence>
<proteinExistence type="predicted"/>
<gene>
    <name evidence="2" type="ORF">RMSM_06054</name>
</gene>